<keyword evidence="1" id="KW-0472">Membrane</keyword>
<evidence type="ECO:0000256" key="1">
    <source>
        <dbReference type="SAM" id="Phobius"/>
    </source>
</evidence>
<protein>
    <submittedName>
        <fullName evidence="2">Uncharacterized protein</fullName>
    </submittedName>
</protein>
<reference evidence="2 3" key="1">
    <citation type="journal article" date="2016" name="Genome Announc.">
        <title>Complete Genome Sequence of Methylobacterium populi P-1M, Isolated from Pink-Pigmented Household Biofilm.</title>
        <authorList>
            <person name="Morohoshi T."/>
            <person name="Ikeda T."/>
        </authorList>
    </citation>
    <scope>NUCLEOTIDE SEQUENCE [LARGE SCALE GENOMIC DNA]</scope>
    <source>
        <strain evidence="2 3">P-1M</strain>
    </source>
</reference>
<evidence type="ECO:0000313" key="2">
    <source>
        <dbReference type="EMBL" id="BAU91851.1"/>
    </source>
</evidence>
<dbReference type="AlphaFoldDB" id="A0A160PIN9"/>
<proteinExistence type="predicted"/>
<dbReference type="Proteomes" id="UP000218288">
    <property type="component" value="Chromosome"/>
</dbReference>
<keyword evidence="1" id="KW-1133">Transmembrane helix</keyword>
<gene>
    <name evidence="2" type="ORF">MPPM_3246</name>
</gene>
<keyword evidence="1" id="KW-0812">Transmembrane</keyword>
<sequence>MHVPRAGTIRAILTNAPERTNLHEHLRRLRRSRMHETLVERWHRENLADRESPSVLHQCVTGAVRGGLLGIGLLAALYLVGWIGLL</sequence>
<evidence type="ECO:0000313" key="3">
    <source>
        <dbReference type="Proteomes" id="UP000218288"/>
    </source>
</evidence>
<accession>A0A160PIN9</accession>
<feature type="transmembrane region" description="Helical" evidence="1">
    <location>
        <begin position="66"/>
        <end position="85"/>
    </location>
</feature>
<organism evidence="2 3">
    <name type="scientific">Methylorubrum populi</name>
    <dbReference type="NCBI Taxonomy" id="223967"/>
    <lineage>
        <taxon>Bacteria</taxon>
        <taxon>Pseudomonadati</taxon>
        <taxon>Pseudomonadota</taxon>
        <taxon>Alphaproteobacteria</taxon>
        <taxon>Hyphomicrobiales</taxon>
        <taxon>Methylobacteriaceae</taxon>
        <taxon>Methylorubrum</taxon>
    </lineage>
</organism>
<name>A0A160PIN9_9HYPH</name>
<dbReference type="EMBL" id="AP014809">
    <property type="protein sequence ID" value="BAU91851.1"/>
    <property type="molecule type" value="Genomic_DNA"/>
</dbReference>